<dbReference type="InterPro" id="IPR036942">
    <property type="entry name" value="Beta-barrel_TonB_sf"/>
</dbReference>
<evidence type="ECO:0000259" key="8">
    <source>
        <dbReference type="Pfam" id="PF07715"/>
    </source>
</evidence>
<evidence type="ECO:0000313" key="9">
    <source>
        <dbReference type="EMBL" id="AMW03767.1"/>
    </source>
</evidence>
<dbReference type="Gene3D" id="2.40.170.20">
    <property type="entry name" value="TonB-dependent receptor, beta-barrel domain"/>
    <property type="match status" value="1"/>
</dbReference>
<dbReference type="GO" id="GO:0009279">
    <property type="term" value="C:cell outer membrane"/>
    <property type="evidence" value="ECO:0007669"/>
    <property type="project" value="UniProtKB-SubCell"/>
</dbReference>
<evidence type="ECO:0000256" key="5">
    <source>
        <dbReference type="ARBA" id="ARBA00022729"/>
    </source>
</evidence>
<keyword evidence="6" id="KW-0472">Membrane</keyword>
<organism evidence="9 10">
    <name type="scientific">Gemmatimonas phototrophica</name>
    <dbReference type="NCBI Taxonomy" id="1379270"/>
    <lineage>
        <taxon>Bacteria</taxon>
        <taxon>Pseudomonadati</taxon>
        <taxon>Gemmatimonadota</taxon>
        <taxon>Gemmatimonadia</taxon>
        <taxon>Gemmatimonadales</taxon>
        <taxon>Gemmatimonadaceae</taxon>
        <taxon>Gemmatimonas</taxon>
    </lineage>
</organism>
<keyword evidence="5" id="KW-0732">Signal</keyword>
<evidence type="ECO:0000256" key="3">
    <source>
        <dbReference type="ARBA" id="ARBA00022452"/>
    </source>
</evidence>
<dbReference type="Gene3D" id="2.170.130.10">
    <property type="entry name" value="TonB-dependent receptor, plug domain"/>
    <property type="match status" value="1"/>
</dbReference>
<name>A0A143BFH7_9BACT</name>
<dbReference type="SUPFAM" id="SSF49464">
    <property type="entry name" value="Carboxypeptidase regulatory domain-like"/>
    <property type="match status" value="1"/>
</dbReference>
<gene>
    <name evidence="9" type="ORF">GEMMAAP_00735</name>
</gene>
<dbReference type="InterPro" id="IPR012910">
    <property type="entry name" value="Plug_dom"/>
</dbReference>
<keyword evidence="4" id="KW-0812">Transmembrane</keyword>
<keyword evidence="2" id="KW-0813">Transport</keyword>
<accession>A0A143BFH7</accession>
<keyword evidence="10" id="KW-1185">Reference proteome</keyword>
<evidence type="ECO:0000313" key="10">
    <source>
        <dbReference type="Proteomes" id="UP000076404"/>
    </source>
</evidence>
<dbReference type="PANTHER" id="PTHR30069:SF29">
    <property type="entry name" value="HEMOGLOBIN AND HEMOGLOBIN-HAPTOGLOBIN-BINDING PROTEIN 1-RELATED"/>
    <property type="match status" value="1"/>
</dbReference>
<dbReference type="GO" id="GO:0044718">
    <property type="term" value="P:siderophore transmembrane transport"/>
    <property type="evidence" value="ECO:0007669"/>
    <property type="project" value="TreeGrafter"/>
</dbReference>
<dbReference type="InterPro" id="IPR008969">
    <property type="entry name" value="CarboxyPept-like_regulatory"/>
</dbReference>
<comment type="subcellular location">
    <subcellularLocation>
        <location evidence="1">Cell outer membrane</location>
        <topology evidence="1">Multi-pass membrane protein</topology>
    </subcellularLocation>
</comment>
<evidence type="ECO:0000256" key="6">
    <source>
        <dbReference type="ARBA" id="ARBA00023136"/>
    </source>
</evidence>
<dbReference type="InterPro" id="IPR039426">
    <property type="entry name" value="TonB-dep_rcpt-like"/>
</dbReference>
<dbReference type="Proteomes" id="UP000076404">
    <property type="component" value="Chromosome"/>
</dbReference>
<evidence type="ECO:0000256" key="7">
    <source>
        <dbReference type="ARBA" id="ARBA00023237"/>
    </source>
</evidence>
<dbReference type="AlphaFoldDB" id="A0A143BFH7"/>
<dbReference type="SUPFAM" id="SSF56935">
    <property type="entry name" value="Porins"/>
    <property type="match status" value="1"/>
</dbReference>
<dbReference type="Pfam" id="PF13620">
    <property type="entry name" value="CarboxypepD_reg"/>
    <property type="match status" value="1"/>
</dbReference>
<dbReference type="eggNOG" id="COG4206">
    <property type="taxonomic scope" value="Bacteria"/>
</dbReference>
<dbReference type="KEGG" id="gph:GEMMAAP_00735"/>
<keyword evidence="3" id="KW-1134">Transmembrane beta strand</keyword>
<reference evidence="9 10" key="2">
    <citation type="journal article" date="2016" name="Environ. Microbiol. Rep.">
        <title>Metagenomic evidence for the presence of phototrophic Gemmatimonadetes bacteria in diverse environments.</title>
        <authorList>
            <person name="Zeng Y."/>
            <person name="Baumbach J."/>
            <person name="Barbosa E.G."/>
            <person name="Azevedo V."/>
            <person name="Zhang C."/>
            <person name="Koblizek M."/>
        </authorList>
    </citation>
    <scope>NUCLEOTIDE SEQUENCE [LARGE SCALE GENOMIC DNA]</scope>
    <source>
        <strain evidence="9 10">AP64</strain>
    </source>
</reference>
<keyword evidence="7" id="KW-0998">Cell outer membrane</keyword>
<dbReference type="GO" id="GO:0015344">
    <property type="term" value="F:siderophore uptake transmembrane transporter activity"/>
    <property type="evidence" value="ECO:0007669"/>
    <property type="project" value="TreeGrafter"/>
</dbReference>
<dbReference type="EMBL" id="CP011454">
    <property type="protein sequence ID" value="AMW03767.1"/>
    <property type="molecule type" value="Genomic_DNA"/>
</dbReference>
<feature type="domain" description="TonB-dependent receptor plug" evidence="8">
    <location>
        <begin position="166"/>
        <end position="251"/>
    </location>
</feature>
<evidence type="ECO:0000256" key="2">
    <source>
        <dbReference type="ARBA" id="ARBA00022448"/>
    </source>
</evidence>
<reference evidence="9 10" key="1">
    <citation type="journal article" date="2014" name="Proc. Natl. Acad. Sci. U.S.A.">
        <title>Functional type 2 photosynthetic reaction centers found in the rare bacterial phylum Gemmatimonadetes.</title>
        <authorList>
            <person name="Zeng Y."/>
            <person name="Feng F."/>
            <person name="Medova H."/>
            <person name="Dean J."/>
            <person name="Koblizek M."/>
        </authorList>
    </citation>
    <scope>NUCLEOTIDE SEQUENCE [LARGE SCALE GENOMIC DNA]</scope>
    <source>
        <strain evidence="9 10">AP64</strain>
    </source>
</reference>
<evidence type="ECO:0000256" key="4">
    <source>
        <dbReference type="ARBA" id="ARBA00022692"/>
    </source>
</evidence>
<dbReference type="InterPro" id="IPR037066">
    <property type="entry name" value="Plug_dom_sf"/>
</dbReference>
<dbReference type="STRING" id="1379270.GEMMAAP_00735"/>
<proteinExistence type="predicted"/>
<evidence type="ECO:0000256" key="1">
    <source>
        <dbReference type="ARBA" id="ARBA00004571"/>
    </source>
</evidence>
<protein>
    <recommendedName>
        <fullName evidence="8">TonB-dependent receptor plug domain-containing protein</fullName>
    </recommendedName>
</protein>
<sequence length="741" mass="78899">MNHGAAAGVGCGMNLTRHRLVLLVLAGLAPAATGAQSPAPMLPAPTPSAAQRVVQGVVRRPTGQPVIGATIELFESEERTLTDSTGRFRLPTAWIGRGMLVARALGDPPVQVELTFPVDSEVVLVLPKGVPRLASFTVLPPGEFRLSNASSSEALSPLDVVQTPGAAANVARALQIAPGVSNVDEGTGLFVRGGDVTETRVLVDDVVMLSPARFGNPTGHVGASLNPFLLANATLSAGAFGAAYGNALSGVVRMETAGRPSRSTGSLSASIGGASANAAIAVTPKLGVRVLANISDLGPLTAAFGQAQPYDPPPRGGDAAVTLEYATSTHSRLKLFSVQQQQEFGVGAADITGASRYAASSTEGLTVLSWRDTTYAWRPSVSAGRSRFSRDEQLPGIDLGTTLASDHLVASVRRAPGRRLGVMLGVEHERFTATYRGTVTTGSTLFSTNTPTTRSGVHGELTWRVRPWAQLTTGLRADRSNYTQRTTLDPRVALATQRGPWGIVASVGAYHQIPEPILVRDTIAEPMRVVQSTIALERGQMGGTRLRIEAYARRWQSLAQFTPSFGVVTGGEGDAVGVDSELRWQFGKRSRSRLVWSVLDARRTDPRSGVLATAPTSITHSVIWLTERELGRLSINSALRYATGRPFTNIVGRTSTANGVLPEYGAPNGERLPGYWRSDVSVSWLLARRTGPTAVFWASLSNVFDRRNIMRYTWNADYTVRTPVRSPFNRSIYAGATLLLP</sequence>
<dbReference type="Pfam" id="PF07715">
    <property type="entry name" value="Plug"/>
    <property type="match status" value="1"/>
</dbReference>
<dbReference type="PANTHER" id="PTHR30069">
    <property type="entry name" value="TONB-DEPENDENT OUTER MEMBRANE RECEPTOR"/>
    <property type="match status" value="1"/>
</dbReference>